<dbReference type="RefSeq" id="WP_120176240.1">
    <property type="nucleotide sequence ID" value="NZ_AP018786.1"/>
</dbReference>
<dbReference type="EMBL" id="AP018786">
    <property type="protein sequence ID" value="BBF22543.1"/>
    <property type="molecule type" value="Genomic_DNA"/>
</dbReference>
<evidence type="ECO:0000256" key="1">
    <source>
        <dbReference type="SAM" id="MobiDB-lite"/>
    </source>
</evidence>
<dbReference type="KEGG" id="sutt:SUTMEG_04340"/>
<feature type="region of interest" description="Disordered" evidence="1">
    <location>
        <begin position="1"/>
        <end position="22"/>
    </location>
</feature>
<organism evidence="2 3">
    <name type="scientific">Sutterella megalosphaeroides</name>
    <dbReference type="NCBI Taxonomy" id="2494234"/>
    <lineage>
        <taxon>Bacteria</taxon>
        <taxon>Pseudomonadati</taxon>
        <taxon>Pseudomonadota</taxon>
        <taxon>Betaproteobacteria</taxon>
        <taxon>Burkholderiales</taxon>
        <taxon>Sutterellaceae</taxon>
        <taxon>Sutterella</taxon>
    </lineage>
</organism>
<dbReference type="Proteomes" id="UP000271003">
    <property type="component" value="Chromosome"/>
</dbReference>
<evidence type="ECO:0000313" key="2">
    <source>
        <dbReference type="EMBL" id="BBF22543.1"/>
    </source>
</evidence>
<protein>
    <submittedName>
        <fullName evidence="2">Uncharacterized protein</fullName>
    </submittedName>
</protein>
<gene>
    <name evidence="2" type="ORF">SUTMEG_04340</name>
</gene>
<sequence>MSSSRRKSNAESPSDPRFPAALRARDRETLAYEVVRELVEEGLSGTLSPDDIRGALRRISGSSDAGALSELRRRTAAEADLFYPGVRERASAEKRALARELLDGVFAPFEGTLEGEVAAGAALPGTVTEIVLRADDAKSVEIALLNARIDFQAEAPRAGETERLMLALERSSPHRAGMRFDARKAARPELVLVRIVDRGGAKKRRA</sequence>
<accession>A0A2Z6I7Y1</accession>
<proteinExistence type="predicted"/>
<dbReference type="OrthoDB" id="9157371at2"/>
<reference evidence="2 3" key="1">
    <citation type="journal article" date="2018" name="Int. J. Syst. Evol. Microbiol.">
        <title>Mesosutterella multiformis gen. nov., sp. nov., a member of the family Sutterellaceae and Sutterella megalosphaeroides sp. nov., isolated from human faeces.</title>
        <authorList>
            <person name="Sakamoto M."/>
            <person name="Ikeyama N."/>
            <person name="Kunihiro T."/>
            <person name="Iino T."/>
            <person name="Yuki M."/>
            <person name="Ohkuma M."/>
        </authorList>
    </citation>
    <scope>NUCLEOTIDE SEQUENCE [LARGE SCALE GENOMIC DNA]</scope>
    <source>
        <strain evidence="2 3">6FBBBH3</strain>
    </source>
</reference>
<keyword evidence="3" id="KW-1185">Reference proteome</keyword>
<name>A0A2Z6I7Y1_9BURK</name>
<evidence type="ECO:0000313" key="3">
    <source>
        <dbReference type="Proteomes" id="UP000271003"/>
    </source>
</evidence>
<dbReference type="AlphaFoldDB" id="A0A2Z6I7Y1"/>